<protein>
    <submittedName>
        <fullName evidence="2">Uncharacterized protein</fullName>
    </submittedName>
</protein>
<accession>A0A9W8QK28</accession>
<proteinExistence type="predicted"/>
<organism evidence="2 3">
    <name type="scientific">Akanthomyces muscarius</name>
    <name type="common">Entomopathogenic fungus</name>
    <name type="synonym">Lecanicillium muscarium</name>
    <dbReference type="NCBI Taxonomy" id="2231603"/>
    <lineage>
        <taxon>Eukaryota</taxon>
        <taxon>Fungi</taxon>
        <taxon>Dikarya</taxon>
        <taxon>Ascomycota</taxon>
        <taxon>Pezizomycotina</taxon>
        <taxon>Sordariomycetes</taxon>
        <taxon>Hypocreomycetidae</taxon>
        <taxon>Hypocreales</taxon>
        <taxon>Cordycipitaceae</taxon>
        <taxon>Akanthomyces</taxon>
    </lineage>
</organism>
<sequence>MEVVLASRVVTESIAFLSTGLTASATQIAETNNEEASRNWVLVAAPGHAVPSVTSNSKRERKERSPILS</sequence>
<dbReference type="GeneID" id="80892274"/>
<dbReference type="Proteomes" id="UP001144673">
    <property type="component" value="Chromosome 1"/>
</dbReference>
<dbReference type="RefSeq" id="XP_056058296.1">
    <property type="nucleotide sequence ID" value="XM_056202774.1"/>
</dbReference>
<dbReference type="AlphaFoldDB" id="A0A9W8QK28"/>
<evidence type="ECO:0000313" key="2">
    <source>
        <dbReference type="EMBL" id="KAJ4163381.1"/>
    </source>
</evidence>
<evidence type="ECO:0000256" key="1">
    <source>
        <dbReference type="SAM" id="MobiDB-lite"/>
    </source>
</evidence>
<reference evidence="2" key="1">
    <citation type="journal article" date="2023" name="Access Microbiol">
        <title>De-novo genome assembly for Akanthomyces muscarius, a biocontrol agent of insect agricultural pests.</title>
        <authorList>
            <person name="Erdos Z."/>
            <person name="Studholme D.J."/>
            <person name="Raymond B."/>
            <person name="Sharma M."/>
        </authorList>
    </citation>
    <scope>NUCLEOTIDE SEQUENCE</scope>
    <source>
        <strain evidence="2">Ve6</strain>
    </source>
</reference>
<dbReference type="EMBL" id="JAJHUN010000001">
    <property type="protein sequence ID" value="KAJ4163381.1"/>
    <property type="molecule type" value="Genomic_DNA"/>
</dbReference>
<keyword evidence="3" id="KW-1185">Reference proteome</keyword>
<evidence type="ECO:0000313" key="3">
    <source>
        <dbReference type="Proteomes" id="UP001144673"/>
    </source>
</evidence>
<name>A0A9W8QK28_AKAMU</name>
<feature type="compositionally biased region" description="Basic and acidic residues" evidence="1">
    <location>
        <begin position="57"/>
        <end position="69"/>
    </location>
</feature>
<feature type="region of interest" description="Disordered" evidence="1">
    <location>
        <begin position="50"/>
        <end position="69"/>
    </location>
</feature>
<comment type="caution">
    <text evidence="2">The sequence shown here is derived from an EMBL/GenBank/DDBJ whole genome shotgun (WGS) entry which is preliminary data.</text>
</comment>
<dbReference type="KEGG" id="amus:LMH87_005115"/>
<gene>
    <name evidence="2" type="ORF">LMH87_005115</name>
</gene>